<proteinExistence type="predicted"/>
<sequence length="257" mass="27049">MIAINPTVVQALAPSGTLRVAINTGNPVLARAAADGGPPTGVSVDLARLFGERLGLPTRLVAFAAAQGVNEALDADGWDVAFMASDPERAVRVAFSAPYVEIEASYMVRAEAPFRSCADLDRPGLRIATGNRAAYDLHLTRTLRHAAIERAPDQGAALRLFVDGGLDAGAGLRQALDAFARDRPGMRVLPDRFMAIEQCMAVPRTCGVEAATTVEAFVDDLKRSGAPRRLLDCNGQHGSPIPDGTSIPPVPCGELPT</sequence>
<dbReference type="Gene3D" id="3.40.190.10">
    <property type="entry name" value="Periplasmic binding protein-like II"/>
    <property type="match status" value="2"/>
</dbReference>
<protein>
    <submittedName>
        <fullName evidence="4">Transporter substrate-binding domain-containing protein</fullName>
    </submittedName>
</protein>
<dbReference type="Proteomes" id="UP001165667">
    <property type="component" value="Unassembled WGS sequence"/>
</dbReference>
<dbReference type="EMBL" id="JAMOIM010000005">
    <property type="protein sequence ID" value="MCW6508428.1"/>
    <property type="molecule type" value="Genomic_DNA"/>
</dbReference>
<reference evidence="4" key="1">
    <citation type="submission" date="2022-05" db="EMBL/GenBank/DDBJ databases">
        <authorList>
            <person name="Pankratov T."/>
        </authorList>
    </citation>
    <scope>NUCLEOTIDE SEQUENCE</scope>
    <source>
        <strain evidence="4">BP6-180914</strain>
    </source>
</reference>
<keyword evidence="1" id="KW-0732">Signal</keyword>
<dbReference type="InterPro" id="IPR001638">
    <property type="entry name" value="Solute-binding_3/MltF_N"/>
</dbReference>
<comment type="caution">
    <text evidence="4">The sequence shown here is derived from an EMBL/GenBank/DDBJ whole genome shotgun (WGS) entry which is preliminary data.</text>
</comment>
<feature type="domain" description="Solute-binding protein family 3/N-terminal" evidence="3">
    <location>
        <begin position="17"/>
        <end position="238"/>
    </location>
</feature>
<gene>
    <name evidence="4" type="ORF">M8523_10385</name>
</gene>
<dbReference type="SMART" id="SM00062">
    <property type="entry name" value="PBPb"/>
    <property type="match status" value="1"/>
</dbReference>
<evidence type="ECO:0000259" key="3">
    <source>
        <dbReference type="SMART" id="SM00062"/>
    </source>
</evidence>
<organism evidence="4 5">
    <name type="scientific">Lichenifustis flavocetrariae</name>
    <dbReference type="NCBI Taxonomy" id="2949735"/>
    <lineage>
        <taxon>Bacteria</taxon>
        <taxon>Pseudomonadati</taxon>
        <taxon>Pseudomonadota</taxon>
        <taxon>Alphaproteobacteria</taxon>
        <taxon>Hyphomicrobiales</taxon>
        <taxon>Lichenihabitantaceae</taxon>
        <taxon>Lichenifustis</taxon>
    </lineage>
</organism>
<dbReference type="Pfam" id="PF00497">
    <property type="entry name" value="SBP_bac_3"/>
    <property type="match status" value="1"/>
</dbReference>
<dbReference type="RefSeq" id="WP_282584790.1">
    <property type="nucleotide sequence ID" value="NZ_JAMOIM010000005.1"/>
</dbReference>
<accession>A0AA41YWT3</accession>
<evidence type="ECO:0000313" key="4">
    <source>
        <dbReference type="EMBL" id="MCW6508428.1"/>
    </source>
</evidence>
<dbReference type="PANTHER" id="PTHR35936:SF17">
    <property type="entry name" value="ARGININE-BINDING EXTRACELLULAR PROTEIN ARTP"/>
    <property type="match status" value="1"/>
</dbReference>
<feature type="region of interest" description="Disordered" evidence="2">
    <location>
        <begin position="233"/>
        <end position="257"/>
    </location>
</feature>
<evidence type="ECO:0000313" key="5">
    <source>
        <dbReference type="Proteomes" id="UP001165667"/>
    </source>
</evidence>
<dbReference type="AlphaFoldDB" id="A0AA41YWT3"/>
<dbReference type="PANTHER" id="PTHR35936">
    <property type="entry name" value="MEMBRANE-BOUND LYTIC MUREIN TRANSGLYCOSYLASE F"/>
    <property type="match status" value="1"/>
</dbReference>
<name>A0AA41YWT3_9HYPH</name>
<evidence type="ECO:0000256" key="1">
    <source>
        <dbReference type="ARBA" id="ARBA00022729"/>
    </source>
</evidence>
<keyword evidence="5" id="KW-1185">Reference proteome</keyword>
<evidence type="ECO:0000256" key="2">
    <source>
        <dbReference type="SAM" id="MobiDB-lite"/>
    </source>
</evidence>
<dbReference type="SUPFAM" id="SSF53850">
    <property type="entry name" value="Periplasmic binding protein-like II"/>
    <property type="match status" value="1"/>
</dbReference>